<keyword evidence="2" id="KW-1185">Reference proteome</keyword>
<evidence type="ECO:0000313" key="1">
    <source>
        <dbReference type="EMBL" id="WPU65742.1"/>
    </source>
</evidence>
<dbReference type="SUPFAM" id="SSF48452">
    <property type="entry name" value="TPR-like"/>
    <property type="match status" value="2"/>
</dbReference>
<dbReference type="Gene3D" id="1.25.40.10">
    <property type="entry name" value="Tetratricopeptide repeat domain"/>
    <property type="match status" value="3"/>
</dbReference>
<organism evidence="1 2">
    <name type="scientific">Peredibacter starrii</name>
    <dbReference type="NCBI Taxonomy" id="28202"/>
    <lineage>
        <taxon>Bacteria</taxon>
        <taxon>Pseudomonadati</taxon>
        <taxon>Bdellovibrionota</taxon>
        <taxon>Bacteriovoracia</taxon>
        <taxon>Bacteriovoracales</taxon>
        <taxon>Bacteriovoracaceae</taxon>
        <taxon>Peredibacter</taxon>
    </lineage>
</organism>
<dbReference type="KEGG" id="psti:SOO65_03185"/>
<dbReference type="Proteomes" id="UP001324634">
    <property type="component" value="Chromosome"/>
</dbReference>
<dbReference type="EMBL" id="CP139487">
    <property type="protein sequence ID" value="WPU65742.1"/>
    <property type="molecule type" value="Genomic_DNA"/>
</dbReference>
<name>A0AAX4HRC8_9BACT</name>
<accession>A0AAX4HRC8</accession>
<sequence length="956" mass="109179">MLKYLLLSVLIANSVWGAKLTLDERRKKILSIVDEELSEVSRLAKQQDFKSPDTLLRLSELNLEKARLWREAENEQYLNIPVEERRNLSKKEYFNNSNKYFDAANDAGLVVVKRFPKYKGIGEVYYILAYNYKELGNNDLAQKYFKLASKDAPKDSKVGLKSKLALADYYYNANKFKEAIPLYEASINKMDEKWWTKDAFNLAWSYYRVKNYDRAINLMKEVHKKSGGKYIDMRNMVERDIGIFYIDAGRMNDAINFYEGLGINYTEQFVKIANSIVTQGRFAQAETLLKQAAKNEKNRDKRVEILIAQLNLFDKFNKVSEHLEVCKELVALHLKQPLNTDDFNKLVFHVNKKAAELQKATASDIYKNVPKVQKQKSQEAIAYFELSAQLSPGQKAEKIFFQGETAYAARNYSKAIGLYITSFDAARANNDKKIMNQSLEGMLSSLGQKNLSPKVAEKNYVPVYTRYLSFDSKSERANSIYVKLFNAQFDGKDLAGAEKTMADFAKNFPKDYKTQEGMLAKVMEEHRKNKNYSAVKGYVGRINDGEFKISKKYADALRSLMTKIQIEGVQQSLEKGDKAVALKGYHQIYESDESTPKAKVNAAYNLSALYYEMGNSNQSYEWSVIAIRDMDVADVNKFADSFLSIASGLFLRQEFNRSADLSFRMVAKLCKENSSNKVVAYKNAAFIALANNDINKALEVRDFGKQCSISDAAIAEVSFEILKDLAKARRWEAYEKLIAELETNSKNFPQLIKPLEDLRREYLGIGNNEEARQAAEKQNRFYQLAKSQKLDIPVEALDLMAEKMLASVQDKKQRLDQIQLRFPEAEFNSAVKSKLQLLDQMTSDVNNIQKIGSGKGIVEAYKYVIDAYESFGTELKNFTPEGKAPEYVASFKKAMAEVHGPILANARKQRSEVKKLISDNKILSFSNYAVLYSELESNKRFLTEKEAVLMERGGRQ</sequence>
<proteinExistence type="predicted"/>
<evidence type="ECO:0008006" key="3">
    <source>
        <dbReference type="Google" id="ProtNLM"/>
    </source>
</evidence>
<dbReference type="InterPro" id="IPR019734">
    <property type="entry name" value="TPR_rpt"/>
</dbReference>
<gene>
    <name evidence="1" type="ORF">SOO65_03185</name>
</gene>
<dbReference type="InterPro" id="IPR011990">
    <property type="entry name" value="TPR-like_helical_dom_sf"/>
</dbReference>
<dbReference type="Pfam" id="PF13181">
    <property type="entry name" value="TPR_8"/>
    <property type="match status" value="1"/>
</dbReference>
<evidence type="ECO:0000313" key="2">
    <source>
        <dbReference type="Proteomes" id="UP001324634"/>
    </source>
</evidence>
<dbReference type="RefSeq" id="WP_321396807.1">
    <property type="nucleotide sequence ID" value="NZ_CP139487.1"/>
</dbReference>
<reference evidence="1 2" key="1">
    <citation type="submission" date="2023-11" db="EMBL/GenBank/DDBJ databases">
        <title>Peredibacter starrii A3.12.</title>
        <authorList>
            <person name="Mitchell R.J."/>
        </authorList>
    </citation>
    <scope>NUCLEOTIDE SEQUENCE [LARGE SCALE GENOMIC DNA]</scope>
    <source>
        <strain evidence="1 2">A3.12</strain>
    </source>
</reference>
<protein>
    <recommendedName>
        <fullName evidence="3">Tetratricopeptide repeat protein</fullName>
    </recommendedName>
</protein>
<dbReference type="AlphaFoldDB" id="A0AAX4HRC8"/>